<proteinExistence type="predicted"/>
<name>A0AA90NHH6_9ACTN</name>
<dbReference type="RefSeq" id="WP_305111916.1">
    <property type="nucleotide sequence ID" value="NZ_JAUTIX010000005.1"/>
</dbReference>
<dbReference type="GO" id="GO:0006508">
    <property type="term" value="P:proteolysis"/>
    <property type="evidence" value="ECO:0007669"/>
    <property type="project" value="InterPro"/>
</dbReference>
<gene>
    <name evidence="1" type="ORF">Q7X28_14860</name>
</gene>
<comment type="caution">
    <text evidence="1">The sequence shown here is derived from an EMBL/GenBank/DDBJ whole genome shotgun (WGS) entry which is preliminary data.</text>
</comment>
<evidence type="ECO:0008006" key="3">
    <source>
        <dbReference type="Google" id="ProtNLM"/>
    </source>
</evidence>
<dbReference type="GO" id="GO:0004222">
    <property type="term" value="F:metalloendopeptidase activity"/>
    <property type="evidence" value="ECO:0007669"/>
    <property type="project" value="InterPro"/>
</dbReference>
<organism evidence="1 2">
    <name type="scientific">Tsukamurella strandjordii</name>
    <dbReference type="NCBI Taxonomy" id="147577"/>
    <lineage>
        <taxon>Bacteria</taxon>
        <taxon>Bacillati</taxon>
        <taxon>Actinomycetota</taxon>
        <taxon>Actinomycetes</taxon>
        <taxon>Mycobacteriales</taxon>
        <taxon>Tsukamurellaceae</taxon>
        <taxon>Tsukamurella</taxon>
    </lineage>
</organism>
<reference evidence="1" key="1">
    <citation type="submission" date="2023-08" db="EMBL/GenBank/DDBJ databases">
        <title>The draft genome of Tsukamurella strandjordii strain 050030.</title>
        <authorList>
            <person name="Zhao F."/>
            <person name="Feng Y."/>
            <person name="Zong Z."/>
        </authorList>
    </citation>
    <scope>NUCLEOTIDE SEQUENCE</scope>
    <source>
        <strain evidence="1">050030</strain>
    </source>
</reference>
<sequence length="189" mass="20036">MTPTKRPPDATREAATQIEAARERAAMAVHEAAHAVAAVLLGGHVELSVLDPEDRSDLKGLTTVAEDSLTADAQAQIAWAGPYAEARFDAGRRPTWRGIDAAMARSGHGDLAMITAAGGPVQADVGRVEKIVEDEWPAVLRLARRIARDGYGTHWHALAELGFPAGDTGGPTSFTLSCIRAGMRPAPRR</sequence>
<protein>
    <recommendedName>
        <fullName evidence="3">Peptidase M41 domain-containing protein</fullName>
    </recommendedName>
</protein>
<keyword evidence="2" id="KW-1185">Reference proteome</keyword>
<dbReference type="EMBL" id="JAUTIX010000005">
    <property type="protein sequence ID" value="MDP0399208.1"/>
    <property type="molecule type" value="Genomic_DNA"/>
</dbReference>
<evidence type="ECO:0000313" key="2">
    <source>
        <dbReference type="Proteomes" id="UP001178281"/>
    </source>
</evidence>
<accession>A0AA90NHH6</accession>
<evidence type="ECO:0000313" key="1">
    <source>
        <dbReference type="EMBL" id="MDP0399208.1"/>
    </source>
</evidence>
<dbReference type="Proteomes" id="UP001178281">
    <property type="component" value="Unassembled WGS sequence"/>
</dbReference>
<dbReference type="GO" id="GO:0005524">
    <property type="term" value="F:ATP binding"/>
    <property type="evidence" value="ECO:0007669"/>
    <property type="project" value="InterPro"/>
</dbReference>
<dbReference type="AlphaFoldDB" id="A0AA90NHH6"/>
<dbReference type="InterPro" id="IPR037219">
    <property type="entry name" value="Peptidase_M41-like"/>
</dbReference>
<dbReference type="GO" id="GO:0004176">
    <property type="term" value="F:ATP-dependent peptidase activity"/>
    <property type="evidence" value="ECO:0007669"/>
    <property type="project" value="InterPro"/>
</dbReference>
<dbReference type="SUPFAM" id="SSF140990">
    <property type="entry name" value="FtsH protease domain-like"/>
    <property type="match status" value="1"/>
</dbReference>